<protein>
    <recommendedName>
        <fullName evidence="4">DUF2970 domain-containing protein</fullName>
    </recommendedName>
</protein>
<evidence type="ECO:0000313" key="3">
    <source>
        <dbReference type="Proteomes" id="UP001056381"/>
    </source>
</evidence>
<dbReference type="AlphaFoldDB" id="A0A9Q8TZ38"/>
<gene>
    <name evidence="2" type="ORF">M9B40_02275</name>
</gene>
<keyword evidence="1" id="KW-1133">Transmembrane helix</keyword>
<keyword evidence="3" id="KW-1185">Reference proteome</keyword>
<dbReference type="Proteomes" id="UP001056381">
    <property type="component" value="Chromosome"/>
</dbReference>
<accession>A0A9Q8TZ38</accession>
<evidence type="ECO:0008006" key="4">
    <source>
        <dbReference type="Google" id="ProtNLM"/>
    </source>
</evidence>
<proteinExistence type="predicted"/>
<evidence type="ECO:0000313" key="2">
    <source>
        <dbReference type="EMBL" id="URQ63608.1"/>
    </source>
</evidence>
<organism evidence="2 3">
    <name type="scientific">SAR86 cluster bacterium</name>
    <dbReference type="NCBI Taxonomy" id="2030880"/>
    <lineage>
        <taxon>Bacteria</taxon>
        <taxon>Pseudomonadati</taxon>
        <taxon>Pseudomonadota</taxon>
        <taxon>Gammaproteobacteria</taxon>
        <taxon>SAR86 cluster</taxon>
    </lineage>
</organism>
<sequence>MGIINDFLSILSGVGKRDSLEQFIQKGFLRALAIGVIILFSFVSIILLIVYLII</sequence>
<dbReference type="EMBL" id="CP097966">
    <property type="protein sequence ID" value="URQ63608.1"/>
    <property type="molecule type" value="Genomic_DNA"/>
</dbReference>
<keyword evidence="1" id="KW-0472">Membrane</keyword>
<keyword evidence="1" id="KW-0812">Transmembrane</keyword>
<reference evidence="2" key="1">
    <citation type="submission" date="2022-05" db="EMBL/GenBank/DDBJ databases">
        <title>Single-amplified genomics reveal most streamlined microbe among free-living bacteria.</title>
        <authorList>
            <person name="Roda-Garcia J."/>
            <person name="Haro-Moreno J.M."/>
            <person name="Rodriguez-Valera F."/>
            <person name="Almagro-Moreno S."/>
            <person name="Lopez-Perez M."/>
        </authorList>
    </citation>
    <scope>NUCLEOTIDE SEQUENCE</scope>
    <source>
        <strain evidence="2">TMED112-D2-2</strain>
    </source>
</reference>
<feature type="transmembrane region" description="Helical" evidence="1">
    <location>
        <begin position="28"/>
        <end position="53"/>
    </location>
</feature>
<evidence type="ECO:0000256" key="1">
    <source>
        <dbReference type="SAM" id="Phobius"/>
    </source>
</evidence>
<name>A0A9Q8TZ38_9GAMM</name>